<organism evidence="1">
    <name type="scientific">bioreactor metagenome</name>
    <dbReference type="NCBI Taxonomy" id="1076179"/>
    <lineage>
        <taxon>unclassified sequences</taxon>
        <taxon>metagenomes</taxon>
        <taxon>ecological metagenomes</taxon>
    </lineage>
</organism>
<comment type="caution">
    <text evidence="1">The sequence shown here is derived from an EMBL/GenBank/DDBJ whole genome shotgun (WGS) entry which is preliminary data.</text>
</comment>
<reference evidence="1" key="1">
    <citation type="submission" date="2019-08" db="EMBL/GenBank/DDBJ databases">
        <authorList>
            <person name="Kucharzyk K."/>
            <person name="Murdoch R.W."/>
            <person name="Higgins S."/>
            <person name="Loffler F."/>
        </authorList>
    </citation>
    <scope>NUCLEOTIDE SEQUENCE</scope>
</reference>
<proteinExistence type="predicted"/>
<accession>A0A644ZHT5</accession>
<dbReference type="EMBL" id="VSSQ01008798">
    <property type="protein sequence ID" value="MPM39878.1"/>
    <property type="molecule type" value="Genomic_DNA"/>
</dbReference>
<sequence length="106" mass="12227">MSLAFRIQVIVNNFVDSFFLDFIGYRFTQGQHCEPLVVRSLGKMPIKHLAMYPWQKGMAIFTAKHFSRNADMDSFATAHEVFKHGRVKAIISMGTIRDQHPSRNHC</sequence>
<dbReference type="AlphaFoldDB" id="A0A644ZHT5"/>
<protein>
    <submittedName>
        <fullName evidence="1">Uncharacterized protein</fullName>
    </submittedName>
</protein>
<name>A0A644ZHT5_9ZZZZ</name>
<gene>
    <name evidence="1" type="ORF">SDC9_86514</name>
</gene>
<evidence type="ECO:0000313" key="1">
    <source>
        <dbReference type="EMBL" id="MPM39878.1"/>
    </source>
</evidence>